<organism evidence="1 2">
    <name type="scientific">Leisingera methylohalidivorans DSM 14336</name>
    <dbReference type="NCBI Taxonomy" id="999552"/>
    <lineage>
        <taxon>Bacteria</taxon>
        <taxon>Pseudomonadati</taxon>
        <taxon>Pseudomonadota</taxon>
        <taxon>Alphaproteobacteria</taxon>
        <taxon>Rhodobacterales</taxon>
        <taxon>Roseobacteraceae</taxon>
        <taxon>Leisingera</taxon>
    </lineage>
</organism>
<dbReference type="KEGG" id="lmd:METH_02655"/>
<dbReference type="STRING" id="999552.METH_02655"/>
<reference evidence="1 2" key="1">
    <citation type="submission" date="2013-09" db="EMBL/GenBank/DDBJ databases">
        <authorList>
            <consortium name="DOE Joint Genome Institute"/>
            <person name="Klenk H.-P."/>
            <person name="Huntemann M."/>
            <person name="Han J."/>
            <person name="Chen A."/>
            <person name="Kyrpides N."/>
            <person name="Mavromatis K."/>
            <person name="Markowitz V."/>
            <person name="Palaniappan K."/>
            <person name="Ivanova N."/>
            <person name="Schaumberg A."/>
            <person name="Pati A."/>
            <person name="Liolios K."/>
            <person name="Nordberg H.P."/>
            <person name="Cantor M.N."/>
            <person name="Hua S.X."/>
            <person name="Woyke T."/>
        </authorList>
    </citation>
    <scope>NUCLEOTIDE SEQUENCE [LARGE SCALE GENOMIC DNA]</scope>
    <source>
        <strain evidence="1 2">DSM 14336</strain>
    </source>
</reference>
<accession>V9VY28</accession>
<dbReference type="SUPFAM" id="SSF102114">
    <property type="entry name" value="Radical SAM enzymes"/>
    <property type="match status" value="1"/>
</dbReference>
<proteinExistence type="predicted"/>
<dbReference type="EMBL" id="CP006773">
    <property type="protein sequence ID" value="AHD02843.1"/>
    <property type="molecule type" value="Genomic_DNA"/>
</dbReference>
<dbReference type="RefSeq" id="WP_024088842.1">
    <property type="nucleotide sequence ID" value="NC_023135.1"/>
</dbReference>
<name>V9VY28_9RHOB</name>
<protein>
    <submittedName>
        <fullName evidence="1">Uncharacterized protein</fullName>
    </submittedName>
</protein>
<gene>
    <name evidence="1" type="ORF">METH_02655</name>
</gene>
<sequence>MTRALVGVQDFDSSIQEAIGRIQSFEATRAAIEQLRAHGIASLDAAILFGCRIRQRRG</sequence>
<evidence type="ECO:0000313" key="2">
    <source>
        <dbReference type="Proteomes" id="UP000018780"/>
    </source>
</evidence>
<keyword evidence="2" id="KW-1185">Reference proteome</keyword>
<dbReference type="InterPro" id="IPR058240">
    <property type="entry name" value="rSAM_sf"/>
</dbReference>
<dbReference type="HOGENOM" id="CLU_2973954_0_0_5"/>
<evidence type="ECO:0000313" key="1">
    <source>
        <dbReference type="EMBL" id="AHD02843.1"/>
    </source>
</evidence>
<dbReference type="PATRIC" id="fig|999552.6.peg.528"/>
<dbReference type="Proteomes" id="UP000018780">
    <property type="component" value="Chromosome"/>
</dbReference>
<dbReference type="AlphaFoldDB" id="V9VY28"/>